<comment type="subcellular location">
    <subcellularLocation>
        <location evidence="1">Cell projection</location>
        <location evidence="1">Cilium</location>
    </subcellularLocation>
</comment>
<reference evidence="8" key="1">
    <citation type="submission" date="2025-08" db="UniProtKB">
        <authorList>
            <consortium name="RefSeq"/>
        </authorList>
    </citation>
    <scope>IDENTIFICATION</scope>
    <source>
        <tissue evidence="8">Muscle</tissue>
    </source>
</reference>
<dbReference type="Gene3D" id="1.25.40.470">
    <property type="match status" value="1"/>
</dbReference>
<evidence type="ECO:0000313" key="8">
    <source>
        <dbReference type="RefSeq" id="XP_013786615.1"/>
    </source>
</evidence>
<keyword evidence="3" id="KW-0677">Repeat</keyword>
<dbReference type="RefSeq" id="XP_013786615.1">
    <property type="nucleotide sequence ID" value="XM_013931161.2"/>
</dbReference>
<name>A0ABM1BQB8_LIMPO</name>
<dbReference type="Proteomes" id="UP000694941">
    <property type="component" value="Unplaced"/>
</dbReference>
<protein>
    <submittedName>
        <fullName evidence="8">Intraflagellar transport protein 172 homolog</fullName>
    </submittedName>
</protein>
<keyword evidence="4" id="KW-0969">Cilium</keyword>
<dbReference type="SUPFAM" id="SSF48452">
    <property type="entry name" value="TPR-like"/>
    <property type="match status" value="1"/>
</dbReference>
<evidence type="ECO:0000259" key="6">
    <source>
        <dbReference type="Pfam" id="PF24762"/>
    </source>
</evidence>
<evidence type="ECO:0000256" key="3">
    <source>
        <dbReference type="ARBA" id="ARBA00022737"/>
    </source>
</evidence>
<dbReference type="InterPro" id="IPR011990">
    <property type="entry name" value="TPR-like_helical_dom_sf"/>
</dbReference>
<accession>A0ABM1BQB8</accession>
<keyword evidence="5" id="KW-0966">Cell projection</keyword>
<dbReference type="InterPro" id="IPR056168">
    <property type="entry name" value="TPR_IF140/IFT172/WDR19"/>
</dbReference>
<keyword evidence="2" id="KW-0853">WD repeat</keyword>
<evidence type="ECO:0000256" key="5">
    <source>
        <dbReference type="ARBA" id="ARBA00023273"/>
    </source>
</evidence>
<proteinExistence type="predicted"/>
<dbReference type="Pfam" id="PF24762">
    <property type="entry name" value="TPR_IF140-IFT172"/>
    <property type="match status" value="1"/>
</dbReference>
<dbReference type="GeneID" id="106470598"/>
<evidence type="ECO:0000256" key="2">
    <source>
        <dbReference type="ARBA" id="ARBA00022574"/>
    </source>
</evidence>
<gene>
    <name evidence="8" type="primary">LOC106470598</name>
</gene>
<evidence type="ECO:0000256" key="4">
    <source>
        <dbReference type="ARBA" id="ARBA00023069"/>
    </source>
</evidence>
<feature type="domain" description="IF140/IFT172/WDR19 TPR" evidence="6">
    <location>
        <begin position="47"/>
        <end position="205"/>
    </location>
</feature>
<dbReference type="PANTHER" id="PTHR15722:SF2">
    <property type="entry name" value="INTRAFLAGELLAR TRANSPORT PROTEIN 172 HOMOLOG"/>
    <property type="match status" value="1"/>
</dbReference>
<organism evidence="7 8">
    <name type="scientific">Limulus polyphemus</name>
    <name type="common">Atlantic horseshoe crab</name>
    <dbReference type="NCBI Taxonomy" id="6850"/>
    <lineage>
        <taxon>Eukaryota</taxon>
        <taxon>Metazoa</taxon>
        <taxon>Ecdysozoa</taxon>
        <taxon>Arthropoda</taxon>
        <taxon>Chelicerata</taxon>
        <taxon>Merostomata</taxon>
        <taxon>Xiphosura</taxon>
        <taxon>Limulidae</taxon>
        <taxon>Limulus</taxon>
    </lineage>
</organism>
<keyword evidence="7" id="KW-1185">Reference proteome</keyword>
<sequence>MCFAFRLYISVNEPDLAITMYKKLKMYDQMIRLVKQHHPDLLAETHIHLAKELEAEGSFRQAEQHYLSSGDWKAAVNMYRTVDMWEEAYRVAKAHGGAIAAKQVAYLWAKSLGGDSAVKLLTKFGLLDSAIDYAAENCAFEFAFDLARTSMKHKLPEIHLKYAMFLEDEGKFREAEVEFIKAGKPKEAVLMYVHNQDWESAQRVAENHDKDSVGDVLVGQARFAFEAGDHQRAESLLLRAQRAELAVKFYKDAGMWSEALRVCKDYIPSRLSQLQDEYEHEMSSRGSRDSDSLLSQAQEWETSGEYQKAVECYIRLSVEHTNNMELLEKSWTKAADLALKFLDSLRAEEVIRRVAPQLIEIKKYIAAAQLYLSIDQVKEAIDAFIAAEEWTKAKKVAKELEPRLEEYVDDNYKNFLKKQGRTDQLASVDVIAGLDTYAEQGQWKKCLDMAEQQGVKVLHKYVALYATQLIKEQQSSQALQLYVRYGTPAFPQNFNIYKRIVSDVLQMKGLNSADAYKTWADLRDMLFDLCENLEKEGLPEEDFDVCLLIAHYYTTRSACQGQAELEQQATKLSVSLLRHTEIIPADKAFYEAGLAAKAMGWENMAFVFWNHYLDLCEAIEDGNQEGLDHSDFQDTDIPYEIPLPEKMHLSESEHEEVKEWVLAVSMDQRVEQVLPLDERMVYEASLVSSNGTHYPPCVITGYPVLRNKLEFKKPNRVANKDDWNKFLMAAKMSHSVECQDVLKFITQWCGGASNMSYSFQ</sequence>
<evidence type="ECO:0000256" key="1">
    <source>
        <dbReference type="ARBA" id="ARBA00004138"/>
    </source>
</evidence>
<evidence type="ECO:0000313" key="7">
    <source>
        <dbReference type="Proteomes" id="UP000694941"/>
    </source>
</evidence>
<dbReference type="PANTHER" id="PTHR15722">
    <property type="entry name" value="IFT140/172-RELATED"/>
    <property type="match status" value="1"/>
</dbReference>